<dbReference type="InterPro" id="IPR027417">
    <property type="entry name" value="P-loop_NTPase"/>
</dbReference>
<dbReference type="GO" id="GO:0016887">
    <property type="term" value="F:ATP hydrolysis activity"/>
    <property type="evidence" value="ECO:0007669"/>
    <property type="project" value="InterPro"/>
</dbReference>
<dbReference type="Gene3D" id="3.40.50.300">
    <property type="entry name" value="P-loop containing nucleotide triphosphate hydrolases"/>
    <property type="match status" value="1"/>
</dbReference>
<dbReference type="EC" id="7.6.2.11" evidence="7"/>
<dbReference type="AlphaFoldDB" id="A0A1V2H1H2"/>
<evidence type="ECO:0000256" key="6">
    <source>
        <dbReference type="ARBA" id="ARBA00023136"/>
    </source>
</evidence>
<dbReference type="GO" id="GO:0005524">
    <property type="term" value="F:ATP binding"/>
    <property type="evidence" value="ECO:0007669"/>
    <property type="project" value="UniProtKB-KW"/>
</dbReference>
<dbReference type="NCBIfam" id="TIGR01187">
    <property type="entry name" value="potA"/>
    <property type="match status" value="1"/>
</dbReference>
<dbReference type="InterPro" id="IPR003593">
    <property type="entry name" value="AAA+_ATPase"/>
</dbReference>
<dbReference type="RefSeq" id="WP_076958124.1">
    <property type="nucleotide sequence ID" value="NZ_MLCO01000141.1"/>
</dbReference>
<dbReference type="Gene3D" id="2.40.50.100">
    <property type="match status" value="1"/>
</dbReference>
<protein>
    <recommendedName>
        <fullName evidence="7">Spermidine/putrescine import ATP-binding protein PotA</fullName>
        <ecNumber evidence="7">7.6.2.11</ecNumber>
    </recommendedName>
</protein>
<evidence type="ECO:0000256" key="7">
    <source>
        <dbReference type="RuleBase" id="RU364083"/>
    </source>
</evidence>
<proteinExistence type="inferred from homology"/>
<dbReference type="SUPFAM" id="SSF52540">
    <property type="entry name" value="P-loop containing nucleoside triphosphate hydrolases"/>
    <property type="match status" value="1"/>
</dbReference>
<dbReference type="PROSITE" id="PS00211">
    <property type="entry name" value="ABC_TRANSPORTER_1"/>
    <property type="match status" value="1"/>
</dbReference>
<evidence type="ECO:0000256" key="1">
    <source>
        <dbReference type="ARBA" id="ARBA00022448"/>
    </source>
</evidence>
<accession>A0A1V2H1H2</accession>
<dbReference type="PROSITE" id="PS50893">
    <property type="entry name" value="ABC_TRANSPORTER_2"/>
    <property type="match status" value="1"/>
</dbReference>
<keyword evidence="1 7" id="KW-0813">Transport</keyword>
<dbReference type="InterPro" id="IPR008995">
    <property type="entry name" value="Mo/tungstate-bd_C_term_dom"/>
</dbReference>
<dbReference type="Pfam" id="PF08402">
    <property type="entry name" value="TOBE_2"/>
    <property type="match status" value="1"/>
</dbReference>
<dbReference type="InterPro" id="IPR017871">
    <property type="entry name" value="ABC_transporter-like_CS"/>
</dbReference>
<name>A0A1V2H1H2_9PROT</name>
<dbReference type="FunFam" id="3.40.50.300:FF:000133">
    <property type="entry name" value="Spermidine/putrescine import ATP-binding protein PotA"/>
    <property type="match status" value="1"/>
</dbReference>
<comment type="function">
    <text evidence="7">Part of the ABC transporter complex PotABCD involved in spermidine/putrescine import. Responsible for energy coupling to the transport system.</text>
</comment>
<keyword evidence="2 7" id="KW-1003">Cell membrane</keyword>
<dbReference type="PANTHER" id="PTHR42781">
    <property type="entry name" value="SPERMIDINE/PUTRESCINE IMPORT ATP-BINDING PROTEIN POTA"/>
    <property type="match status" value="1"/>
</dbReference>
<reference evidence="9 10" key="1">
    <citation type="submission" date="2016-10" db="EMBL/GenBank/DDBJ databases">
        <title>Draft Genome sequence of Roseomonas sp. strain M3.</title>
        <authorList>
            <person name="Subhash Y."/>
            <person name="Lee S."/>
        </authorList>
    </citation>
    <scope>NUCLEOTIDE SEQUENCE [LARGE SCALE GENOMIC DNA]</scope>
    <source>
        <strain evidence="9 10">M3</strain>
    </source>
</reference>
<dbReference type="SMART" id="SM00382">
    <property type="entry name" value="AAA"/>
    <property type="match status" value="1"/>
</dbReference>
<dbReference type="Proteomes" id="UP000188879">
    <property type="component" value="Unassembled WGS sequence"/>
</dbReference>
<evidence type="ECO:0000256" key="4">
    <source>
        <dbReference type="ARBA" id="ARBA00022840"/>
    </source>
</evidence>
<dbReference type="Pfam" id="PF00005">
    <property type="entry name" value="ABC_tran"/>
    <property type="match status" value="1"/>
</dbReference>
<dbReference type="InterPro" id="IPR013611">
    <property type="entry name" value="Transp-assoc_OB_typ2"/>
</dbReference>
<keyword evidence="5 7" id="KW-1278">Translocase</keyword>
<dbReference type="Gene3D" id="2.40.50.140">
    <property type="entry name" value="Nucleic acid-binding proteins"/>
    <property type="match status" value="1"/>
</dbReference>
<comment type="catalytic activity">
    <reaction evidence="7">
        <text>ATP + H2O + polyamine-[polyamine-binding protein]Side 1 = ADP + phosphate + polyamineSide 2 + [polyamine-binding protein]Side 1.</text>
        <dbReference type="EC" id="7.6.2.11"/>
    </reaction>
</comment>
<gene>
    <name evidence="7" type="primary">potA</name>
    <name evidence="9" type="ORF">BKE38_14810</name>
</gene>
<dbReference type="InterPro" id="IPR005893">
    <property type="entry name" value="PotA-like"/>
</dbReference>
<evidence type="ECO:0000256" key="3">
    <source>
        <dbReference type="ARBA" id="ARBA00022741"/>
    </source>
</evidence>
<evidence type="ECO:0000313" key="10">
    <source>
        <dbReference type="Proteomes" id="UP000188879"/>
    </source>
</evidence>
<sequence>MAEAARHQGGILLEGLVKRFGPVAAIDGVSLAVQPGEFLALLGPSGSGKTSILMTIAGFEFPDAGRVVIGGEEVTWTPPNRRNLGMVFQRYTLFPHMTVLENIAFPLKMRGVARAAREEQARAALRTVRLESYGDRRPAQLSGGQQQRVAIARAIVYRPRVLLMDEPLSALDKNLREEMQIEIKQLQREIGITVVFVTHDQTEALTMADRVAVLDHGRLQQLGAPRALYEAPETPFVARFIGETNFFQGRAGGAASDGALFPVQLDNGAQIHALAVGAIAAGARLTLALRPERLRLAPAGAPGLAAEVREAIYVGNATTLLLRGADGATLRARIPAGAGFSEPAPGEHVTLQWEAGDARAFAAAA</sequence>
<comment type="subunit">
    <text evidence="7">The complex is composed of two ATP-binding proteins (PotA), two transmembrane proteins (PotB and PotC) and a solute-binding protein (PotD).</text>
</comment>
<dbReference type="InterPro" id="IPR012340">
    <property type="entry name" value="NA-bd_OB-fold"/>
</dbReference>
<comment type="similarity">
    <text evidence="7">Belongs to the ABC transporter superfamily. Spermidine/putrescine importer (TC 3.A.1.11.1) family.</text>
</comment>
<keyword evidence="3 7" id="KW-0547">Nucleotide-binding</keyword>
<dbReference type="EMBL" id="MLCO01000141">
    <property type="protein sequence ID" value="ONG52343.1"/>
    <property type="molecule type" value="Genomic_DNA"/>
</dbReference>
<evidence type="ECO:0000256" key="5">
    <source>
        <dbReference type="ARBA" id="ARBA00022967"/>
    </source>
</evidence>
<evidence type="ECO:0000256" key="2">
    <source>
        <dbReference type="ARBA" id="ARBA00022475"/>
    </source>
</evidence>
<dbReference type="GO" id="GO:0015417">
    <property type="term" value="F:ABC-type polyamine transporter activity"/>
    <property type="evidence" value="ECO:0007669"/>
    <property type="project" value="UniProtKB-EC"/>
</dbReference>
<dbReference type="InterPro" id="IPR050093">
    <property type="entry name" value="ABC_SmlMolc_Importer"/>
</dbReference>
<dbReference type="GO" id="GO:0015847">
    <property type="term" value="P:putrescine transport"/>
    <property type="evidence" value="ECO:0007669"/>
    <property type="project" value="UniProtKB-ARBA"/>
</dbReference>
<keyword evidence="6 7" id="KW-0472">Membrane</keyword>
<dbReference type="GO" id="GO:0043190">
    <property type="term" value="C:ATP-binding cassette (ABC) transporter complex"/>
    <property type="evidence" value="ECO:0007669"/>
    <property type="project" value="InterPro"/>
</dbReference>
<evidence type="ECO:0000259" key="8">
    <source>
        <dbReference type="PROSITE" id="PS50893"/>
    </source>
</evidence>
<comment type="caution">
    <text evidence="9">The sequence shown here is derived from an EMBL/GenBank/DDBJ whole genome shotgun (WGS) entry which is preliminary data.</text>
</comment>
<evidence type="ECO:0000313" key="9">
    <source>
        <dbReference type="EMBL" id="ONG52343.1"/>
    </source>
</evidence>
<dbReference type="PANTHER" id="PTHR42781:SF4">
    <property type="entry name" value="SPERMIDINE_PUTRESCINE IMPORT ATP-BINDING PROTEIN POTA"/>
    <property type="match status" value="1"/>
</dbReference>
<dbReference type="OrthoDB" id="9802264at2"/>
<keyword evidence="10" id="KW-1185">Reference proteome</keyword>
<organism evidence="9 10">
    <name type="scientific">Teichococcus deserti</name>
    <dbReference type="NCBI Taxonomy" id="1817963"/>
    <lineage>
        <taxon>Bacteria</taxon>
        <taxon>Pseudomonadati</taxon>
        <taxon>Pseudomonadota</taxon>
        <taxon>Alphaproteobacteria</taxon>
        <taxon>Acetobacterales</taxon>
        <taxon>Roseomonadaceae</taxon>
        <taxon>Roseomonas</taxon>
    </lineage>
</organism>
<feature type="domain" description="ABC transporter" evidence="8">
    <location>
        <begin position="11"/>
        <end position="241"/>
    </location>
</feature>
<dbReference type="InterPro" id="IPR003439">
    <property type="entry name" value="ABC_transporter-like_ATP-bd"/>
</dbReference>
<keyword evidence="4 7" id="KW-0067">ATP-binding</keyword>
<dbReference type="SUPFAM" id="SSF50331">
    <property type="entry name" value="MOP-like"/>
    <property type="match status" value="1"/>
</dbReference>